<feature type="region of interest" description="Disordered" evidence="1">
    <location>
        <begin position="1"/>
        <end position="21"/>
    </location>
</feature>
<name>A0A9E7EQM8_9LILI</name>
<keyword evidence="3" id="KW-1185">Reference proteome</keyword>
<gene>
    <name evidence="2" type="ORF">MUK42_02236</name>
</gene>
<proteinExistence type="predicted"/>
<protein>
    <submittedName>
        <fullName evidence="2">Uncharacterized protein</fullName>
    </submittedName>
</protein>
<sequence length="98" mass="10828">MTMSVDPTSLPPMKTAGTGGLQPSIFASARSMSFPLGSSSSSWIAGFTPSSQKSRLMVWHMQHELMLKTTTARCDASLMTLSIRCKMQVFLQARKERR</sequence>
<evidence type="ECO:0000256" key="1">
    <source>
        <dbReference type="SAM" id="MobiDB-lite"/>
    </source>
</evidence>
<evidence type="ECO:0000313" key="2">
    <source>
        <dbReference type="EMBL" id="URD80148.1"/>
    </source>
</evidence>
<accession>A0A9E7EQM8</accession>
<dbReference type="Proteomes" id="UP001055439">
    <property type="component" value="Chromosome 10"/>
</dbReference>
<dbReference type="AlphaFoldDB" id="A0A9E7EQM8"/>
<reference evidence="2" key="1">
    <citation type="submission" date="2022-05" db="EMBL/GenBank/DDBJ databases">
        <title>The Musa troglodytarum L. genome provides insights into the mechanism of non-climacteric behaviour and enrichment of carotenoids.</title>
        <authorList>
            <person name="Wang J."/>
        </authorList>
    </citation>
    <scope>NUCLEOTIDE SEQUENCE</scope>
    <source>
        <tissue evidence="2">Leaf</tissue>
    </source>
</reference>
<dbReference type="EMBL" id="CP097503">
    <property type="protein sequence ID" value="URD80148.1"/>
    <property type="molecule type" value="Genomic_DNA"/>
</dbReference>
<organism evidence="2 3">
    <name type="scientific">Musa troglodytarum</name>
    <name type="common">fe'i banana</name>
    <dbReference type="NCBI Taxonomy" id="320322"/>
    <lineage>
        <taxon>Eukaryota</taxon>
        <taxon>Viridiplantae</taxon>
        <taxon>Streptophyta</taxon>
        <taxon>Embryophyta</taxon>
        <taxon>Tracheophyta</taxon>
        <taxon>Spermatophyta</taxon>
        <taxon>Magnoliopsida</taxon>
        <taxon>Liliopsida</taxon>
        <taxon>Zingiberales</taxon>
        <taxon>Musaceae</taxon>
        <taxon>Musa</taxon>
    </lineage>
</organism>
<dbReference type="OrthoDB" id="10594646at2759"/>
<evidence type="ECO:0000313" key="3">
    <source>
        <dbReference type="Proteomes" id="UP001055439"/>
    </source>
</evidence>